<feature type="binding site" evidence="4">
    <location>
        <position position="98"/>
    </location>
    <ligand>
        <name>Mg(2+)</name>
        <dbReference type="ChEBI" id="CHEBI:18420"/>
        <label>1</label>
        <note>catalytic</note>
    </ligand>
</feature>
<dbReference type="GO" id="GO:0046872">
    <property type="term" value="F:metal ion binding"/>
    <property type="evidence" value="ECO:0007669"/>
    <property type="project" value="UniProtKB-KW"/>
</dbReference>
<feature type="binding site" evidence="4">
    <location>
        <position position="225"/>
    </location>
    <ligand>
        <name>Mg(2+)</name>
        <dbReference type="ChEBI" id="CHEBI:18420"/>
        <label>1</label>
        <note>catalytic</note>
    </ligand>
</feature>
<gene>
    <name evidence="5" type="ORF">GQ651_05995</name>
</gene>
<accession>A0A7C9MW69</accession>
<dbReference type="AlphaFoldDB" id="A0A7C9MW69"/>
<dbReference type="InterPro" id="IPR000760">
    <property type="entry name" value="Inositol_monophosphatase-like"/>
</dbReference>
<dbReference type="Pfam" id="PF00459">
    <property type="entry name" value="Inositol_P"/>
    <property type="match status" value="1"/>
</dbReference>
<feature type="binding site" evidence="4">
    <location>
        <position position="97"/>
    </location>
    <ligand>
        <name>Mg(2+)</name>
        <dbReference type="ChEBI" id="CHEBI:18420"/>
        <label>1</label>
        <note>catalytic</note>
    </ligand>
</feature>
<evidence type="ECO:0000256" key="4">
    <source>
        <dbReference type="PIRSR" id="PIRSR600760-2"/>
    </source>
</evidence>
<comment type="caution">
    <text evidence="5">The sequence shown here is derived from an EMBL/GenBank/DDBJ whole genome shotgun (WGS) entry which is preliminary data.</text>
</comment>
<dbReference type="EMBL" id="WUPT01000001">
    <property type="protein sequence ID" value="MXQ07394.1"/>
    <property type="molecule type" value="Genomic_DNA"/>
</dbReference>
<keyword evidence="6" id="KW-1185">Reference proteome</keyword>
<reference evidence="5 6" key="2">
    <citation type="submission" date="2020-03" db="EMBL/GenBank/DDBJ databases">
        <title>Kangsaoukella pontilimi gen. nov., sp. nov., a new member of the family Rhodobacteraceae isolated from a tidal mudflat.</title>
        <authorList>
            <person name="Kim I.S."/>
        </authorList>
    </citation>
    <scope>NUCLEOTIDE SEQUENCE [LARGE SCALE GENOMIC DNA]</scope>
    <source>
        <strain evidence="5 6">GH1-50</strain>
    </source>
</reference>
<proteinExistence type="inferred from homology"/>
<dbReference type="RefSeq" id="WP_160763269.1">
    <property type="nucleotide sequence ID" value="NZ_WUPT01000001.1"/>
</dbReference>
<dbReference type="SUPFAM" id="SSF56655">
    <property type="entry name" value="Carbohydrate phosphatase"/>
    <property type="match status" value="1"/>
</dbReference>
<name>A0A7C9MW69_9RHOB</name>
<evidence type="ECO:0000313" key="5">
    <source>
        <dbReference type="EMBL" id="MXQ07394.1"/>
    </source>
</evidence>
<dbReference type="Gene3D" id="3.40.190.80">
    <property type="match status" value="1"/>
</dbReference>
<dbReference type="PRINTS" id="PR00377">
    <property type="entry name" value="IMPHPHTASES"/>
</dbReference>
<evidence type="ECO:0000256" key="2">
    <source>
        <dbReference type="ARBA" id="ARBA00022723"/>
    </source>
</evidence>
<dbReference type="GO" id="GO:0006020">
    <property type="term" value="P:inositol metabolic process"/>
    <property type="evidence" value="ECO:0007669"/>
    <property type="project" value="TreeGrafter"/>
</dbReference>
<evidence type="ECO:0000313" key="6">
    <source>
        <dbReference type="Proteomes" id="UP000480350"/>
    </source>
</evidence>
<comment type="cofactor">
    <cofactor evidence="4">
        <name>Mg(2+)</name>
        <dbReference type="ChEBI" id="CHEBI:18420"/>
    </cofactor>
</comment>
<dbReference type="InterPro" id="IPR020550">
    <property type="entry name" value="Inositol_monophosphatase_CS"/>
</dbReference>
<sequence length="277" mass="29697">MIPNPRQIEELIELVRDTARTEIMPRFRNLHSAEISTKAGPTDLVTVADRAAEDAIRRGVLGILPGATVIGEEAVAEAPGLLSGMADAETCVIIDPIDGTGNYVAGLAVFGTILAVLDKGETVFGLLYDPVMDDWMYALRGKGAWFHRQDGSEHPVRARSEVCQLSAAKGFVTVEDYDGEDKETVRRAFDGALHVRDIRCSCHEYRLLASGSVDFLRSYSLAPWDHAAGLLLLGEAGGWAAVDGTRPYSPCRHDGRIVAAGSGALGRVVAALSARLP</sequence>
<keyword evidence="2 4" id="KW-0479">Metal-binding</keyword>
<protein>
    <submittedName>
        <fullName evidence="5">Inositol monophosphatase</fullName>
    </submittedName>
</protein>
<dbReference type="PANTHER" id="PTHR20854">
    <property type="entry name" value="INOSITOL MONOPHOSPHATASE"/>
    <property type="match status" value="1"/>
</dbReference>
<dbReference type="GO" id="GO:0008934">
    <property type="term" value="F:inositol monophosphate 1-phosphatase activity"/>
    <property type="evidence" value="ECO:0007669"/>
    <property type="project" value="TreeGrafter"/>
</dbReference>
<reference evidence="5 6" key="1">
    <citation type="submission" date="2019-12" db="EMBL/GenBank/DDBJ databases">
        <authorList>
            <person name="Lee S.D."/>
        </authorList>
    </citation>
    <scope>NUCLEOTIDE SEQUENCE [LARGE SCALE GENOMIC DNA]</scope>
    <source>
        <strain evidence="5 6">GH1-50</strain>
    </source>
</reference>
<feature type="binding site" evidence="4">
    <location>
        <position position="72"/>
    </location>
    <ligand>
        <name>Mg(2+)</name>
        <dbReference type="ChEBI" id="CHEBI:18420"/>
        <label>1</label>
        <note>catalytic</note>
    </ligand>
</feature>
<dbReference type="PANTHER" id="PTHR20854:SF4">
    <property type="entry name" value="INOSITOL-1-MONOPHOSPHATASE-RELATED"/>
    <property type="match status" value="1"/>
</dbReference>
<dbReference type="GO" id="GO:0046854">
    <property type="term" value="P:phosphatidylinositol phosphate biosynthetic process"/>
    <property type="evidence" value="ECO:0007669"/>
    <property type="project" value="InterPro"/>
</dbReference>
<dbReference type="PROSITE" id="PS00630">
    <property type="entry name" value="IMP_2"/>
    <property type="match status" value="1"/>
</dbReference>
<feature type="binding site" evidence="4">
    <location>
        <position position="95"/>
    </location>
    <ligand>
        <name>Mg(2+)</name>
        <dbReference type="ChEBI" id="CHEBI:18420"/>
        <label>1</label>
        <note>catalytic</note>
    </ligand>
</feature>
<evidence type="ECO:0000256" key="1">
    <source>
        <dbReference type="ARBA" id="ARBA00009759"/>
    </source>
</evidence>
<organism evidence="5 6">
    <name type="scientific">Kangsaoukella pontilimi</name>
    <dbReference type="NCBI Taxonomy" id="2691042"/>
    <lineage>
        <taxon>Bacteria</taxon>
        <taxon>Pseudomonadati</taxon>
        <taxon>Pseudomonadota</taxon>
        <taxon>Alphaproteobacteria</taxon>
        <taxon>Rhodobacterales</taxon>
        <taxon>Paracoccaceae</taxon>
        <taxon>Kangsaoukella</taxon>
    </lineage>
</organism>
<dbReference type="GO" id="GO:0007165">
    <property type="term" value="P:signal transduction"/>
    <property type="evidence" value="ECO:0007669"/>
    <property type="project" value="TreeGrafter"/>
</dbReference>
<dbReference type="Proteomes" id="UP000480350">
    <property type="component" value="Unassembled WGS sequence"/>
</dbReference>
<keyword evidence="3 4" id="KW-0460">Magnesium</keyword>
<evidence type="ECO:0000256" key="3">
    <source>
        <dbReference type="ARBA" id="ARBA00022842"/>
    </source>
</evidence>
<dbReference type="Gene3D" id="3.30.540.10">
    <property type="entry name" value="Fructose-1,6-Bisphosphatase, subunit A, domain 1"/>
    <property type="match status" value="1"/>
</dbReference>
<comment type="similarity">
    <text evidence="1">Belongs to the inositol monophosphatase superfamily.</text>
</comment>